<name>A0A817NNK9_9BILA</name>
<evidence type="ECO:0000313" key="3">
    <source>
        <dbReference type="EMBL" id="CAF3533551.1"/>
    </source>
</evidence>
<evidence type="ECO:0000313" key="2">
    <source>
        <dbReference type="EMBL" id="CAF3111734.1"/>
    </source>
</evidence>
<dbReference type="AlphaFoldDB" id="A0A817NNK9"/>
<dbReference type="PANTHER" id="PTHR46240:SF1">
    <property type="entry name" value="SERINE_THREONINE-PROTEIN KINASE ULK4"/>
    <property type="match status" value="1"/>
</dbReference>
<dbReference type="Proteomes" id="UP000663825">
    <property type="component" value="Unassembled WGS sequence"/>
</dbReference>
<proteinExistence type="predicted"/>
<dbReference type="OrthoDB" id="24822at2759"/>
<comment type="caution">
    <text evidence="2">The sequence shown here is derived from an EMBL/GenBank/DDBJ whole genome shotgun (WGS) entry which is preliminary data.</text>
</comment>
<dbReference type="SUPFAM" id="SSF48371">
    <property type="entry name" value="ARM repeat"/>
    <property type="match status" value="1"/>
</dbReference>
<organism evidence="2 4">
    <name type="scientific">Rotaria socialis</name>
    <dbReference type="NCBI Taxonomy" id="392032"/>
    <lineage>
        <taxon>Eukaryota</taxon>
        <taxon>Metazoa</taxon>
        <taxon>Spiralia</taxon>
        <taxon>Gnathifera</taxon>
        <taxon>Rotifera</taxon>
        <taxon>Eurotatoria</taxon>
        <taxon>Bdelloidea</taxon>
        <taxon>Philodinida</taxon>
        <taxon>Philodinidae</taxon>
        <taxon>Rotaria</taxon>
    </lineage>
</organism>
<sequence>MKATRLLGILFNKATDTFPVSPSLTDILVSLTEALRANSKETKFKLYLLQAIGEIMIFIAGRTPDNSLVPGFTYQLIVRCLKDGDDTALNHAACKIIENLLLVADKQADKLATSDVAVALWNIASTVGNNEHIRASAVAALCHMGLSYLDIVQSVFDKVNIKGDIFQTTSSKVLQYNTTLLAILAKRTKNRTMFIQDILPKMNVLYENTNILTRAKAYTLTYVLLSTYSESLFTLSDTKLFQAIERDVRRTSADPDENDLLHESLNRLTALLSSHVNRILDELLTSTEQTRKTSSAKDAFKKWLPSFRLISIIIGNHCIRSRVVTLMSIKKLFKLFSNIKLIAELNTELIKGPSSLTEIISYVSQTLDAFVRARDLLSLFSEILLTDLLPLCSQLLVSSNVDEFSLCALCILNELLTELKLTDCVLPSHVQRDIKQELHQTFLSIICDRHILREEPIALLSLRFIQTIWTLIDHTSTPFSIQSQSNLISNLFTLIMQNKDKSTGTFMQGIASCLTTLSEQREIIQTMIEQGLVSIQLQLIQDQLASSSTDRSVMNILLELLSLLDRDLTYVLDVVKRALQVKKTGAGDSDLPSIAEKLLQVHKPLVTLVGPMINLLPNEDPSIAKIALHNLSLLTQLIGSEGKAILSKNHIHILSSILRTSDTTKQKLLLRAIKRLISGDKRSLDVARSNTNNELTQALQQLKKSAASEADAGLISHIDDLLHLLM</sequence>
<dbReference type="InterPro" id="IPR016024">
    <property type="entry name" value="ARM-type_fold"/>
</dbReference>
<dbReference type="InterPro" id="IPR011989">
    <property type="entry name" value="ARM-like"/>
</dbReference>
<gene>
    <name evidence="3" type="ORF">KIK155_LOCUS17584</name>
    <name evidence="2" type="ORF">TIS948_LOCUS7506</name>
</gene>
<reference evidence="2" key="1">
    <citation type="submission" date="2021-02" db="EMBL/GenBank/DDBJ databases">
        <authorList>
            <person name="Nowell W R."/>
        </authorList>
    </citation>
    <scope>NUCLEOTIDE SEQUENCE</scope>
</reference>
<dbReference type="InterPro" id="IPR056981">
    <property type="entry name" value="HEAT_ULK4_RUNKEL"/>
</dbReference>
<evidence type="ECO:0000259" key="1">
    <source>
        <dbReference type="Pfam" id="PF23606"/>
    </source>
</evidence>
<dbReference type="Gene3D" id="1.25.10.10">
    <property type="entry name" value="Leucine-rich Repeat Variant"/>
    <property type="match status" value="1"/>
</dbReference>
<dbReference type="Proteomes" id="UP000663865">
    <property type="component" value="Unassembled WGS sequence"/>
</dbReference>
<protein>
    <recommendedName>
        <fullName evidence="1">Serine/threonine-protein kinase ULK4/RUNKEL HEAT repeats domain-containing protein</fullName>
    </recommendedName>
</protein>
<dbReference type="PANTHER" id="PTHR46240">
    <property type="entry name" value="SER/THR PROTEIN KINASE ULK4"/>
    <property type="match status" value="1"/>
</dbReference>
<feature type="domain" description="Serine/threonine-protein kinase ULK4/RUNKEL HEAT repeats" evidence="1">
    <location>
        <begin position="277"/>
        <end position="467"/>
    </location>
</feature>
<dbReference type="Pfam" id="PF23606">
    <property type="entry name" value="HEAT_ULK4"/>
    <property type="match status" value="1"/>
</dbReference>
<dbReference type="EMBL" id="CAJNYV010003083">
    <property type="protein sequence ID" value="CAF3533551.1"/>
    <property type="molecule type" value="Genomic_DNA"/>
</dbReference>
<evidence type="ECO:0000313" key="4">
    <source>
        <dbReference type="Proteomes" id="UP000663825"/>
    </source>
</evidence>
<dbReference type="InterPro" id="IPR045906">
    <property type="entry name" value="ULK4"/>
</dbReference>
<dbReference type="EMBL" id="CAJNXB010000892">
    <property type="protein sequence ID" value="CAF3111734.1"/>
    <property type="molecule type" value="Genomic_DNA"/>
</dbReference>
<accession>A0A817NNK9</accession>